<dbReference type="EMBL" id="JAPDDP010000030">
    <property type="protein sequence ID" value="MDA0182101.1"/>
    <property type="molecule type" value="Genomic_DNA"/>
</dbReference>
<sequence length="118" mass="12461">MIEQYAVPPGEDDAFLAAYAADAPPGHTLYRALRDDAPYRYVSVSGPPRDGALAIAATDAAQWATATAAFAGRQGYLGAERHGELGLAHWSSPLMYARTINALGELLPGAKTALYARV</sequence>
<accession>A0A9X3N9X2</accession>
<name>A0A9X3N9X2_9ACTN</name>
<evidence type="ECO:0000313" key="2">
    <source>
        <dbReference type="Proteomes" id="UP001147653"/>
    </source>
</evidence>
<proteinExistence type="predicted"/>
<dbReference type="RefSeq" id="WP_270026461.1">
    <property type="nucleotide sequence ID" value="NZ_JAPDDP010000030.1"/>
</dbReference>
<comment type="caution">
    <text evidence="1">The sequence shown here is derived from an EMBL/GenBank/DDBJ whole genome shotgun (WGS) entry which is preliminary data.</text>
</comment>
<evidence type="ECO:0000313" key="1">
    <source>
        <dbReference type="EMBL" id="MDA0182101.1"/>
    </source>
</evidence>
<protein>
    <submittedName>
        <fullName evidence="1">Uncharacterized protein</fullName>
    </submittedName>
</protein>
<dbReference type="Proteomes" id="UP001147653">
    <property type="component" value="Unassembled WGS sequence"/>
</dbReference>
<organism evidence="1 2">
    <name type="scientific">Solirubrobacter phytolaccae</name>
    <dbReference type="NCBI Taxonomy" id="1404360"/>
    <lineage>
        <taxon>Bacteria</taxon>
        <taxon>Bacillati</taxon>
        <taxon>Actinomycetota</taxon>
        <taxon>Thermoleophilia</taxon>
        <taxon>Solirubrobacterales</taxon>
        <taxon>Solirubrobacteraceae</taxon>
        <taxon>Solirubrobacter</taxon>
    </lineage>
</organism>
<gene>
    <name evidence="1" type="ORF">OJ997_17480</name>
</gene>
<reference evidence="1" key="1">
    <citation type="submission" date="2022-10" db="EMBL/GenBank/DDBJ databases">
        <title>The WGS of Solirubrobacter phytolaccae KCTC 29190.</title>
        <authorList>
            <person name="Jiang Z."/>
        </authorList>
    </citation>
    <scope>NUCLEOTIDE SEQUENCE</scope>
    <source>
        <strain evidence="1">KCTC 29190</strain>
    </source>
</reference>
<dbReference type="AlphaFoldDB" id="A0A9X3N9X2"/>
<keyword evidence="2" id="KW-1185">Reference proteome</keyword>